<name>A0A7M5WLS3_9CNID</name>
<dbReference type="OrthoDB" id="2686689at2759"/>
<protein>
    <recommendedName>
        <fullName evidence="1">Integrase catalytic domain-containing protein</fullName>
    </recommendedName>
</protein>
<sequence>MSSSRLTNLFQCERQEGLTLILDELQRCALQIKQWWTSPRNNELDDSIDVLEIRLERMRNQIKVIQSCYEIDLNDIVQIIEVILQKFKEMVTTSTMGYSACRLNTGNVGAPKYEITSEQLNFFIENGFNGPQIAKLLNVSYNTVKRRLREYDISLRQTFTQITDDDLDNVVELILKEHPNTGYKRMRGFLTARKMKIQEYRVRESMRRVDPEGVIMRQLRSVPIYRRKYQVKGPLSLWHMDGNHKLITYGFVNHGCIDGFSRRIMYLSCADNNKSNTVLNFFEDAVNMYGLPSRVRGDHGGENVAVARYMLTHSDRGLNRGSFIASKSVHNQRIERLWVDVYIGVTQIYQTVFFRLENAGYLHLSDPVHLFCLHLVFLPRINNHLHSFKTSWNVHPLSSNQNMTPDQLWISGLFNIAGSGSTIDRELWEPSNDGEAQFYGIDWDGPAVNVEESDEFKKVTVPSISNPFTEEQMLYILNNFDLQAESRYFGADIYKNLIDFNVRCSEHNNIEHNSESAKHLLNHPDHEF</sequence>
<dbReference type="EnsemblMetazoa" id="CLYHEMT010089.1">
    <property type="protein sequence ID" value="CLYHEMP010089.1"/>
    <property type="gene ID" value="CLYHEMG010089"/>
</dbReference>
<proteinExistence type="predicted"/>
<dbReference type="InterPro" id="IPR001584">
    <property type="entry name" value="Integrase_cat-core"/>
</dbReference>
<organism evidence="2 3">
    <name type="scientific">Clytia hemisphaerica</name>
    <dbReference type="NCBI Taxonomy" id="252671"/>
    <lineage>
        <taxon>Eukaryota</taxon>
        <taxon>Metazoa</taxon>
        <taxon>Cnidaria</taxon>
        <taxon>Hydrozoa</taxon>
        <taxon>Hydroidolina</taxon>
        <taxon>Leptothecata</taxon>
        <taxon>Obeliida</taxon>
        <taxon>Clytiidae</taxon>
        <taxon>Clytia</taxon>
    </lineage>
</organism>
<dbReference type="PANTHER" id="PTHR46791:SF5">
    <property type="entry name" value="CLR5 DOMAIN-CONTAINING PROTEIN-RELATED"/>
    <property type="match status" value="1"/>
</dbReference>
<evidence type="ECO:0000313" key="2">
    <source>
        <dbReference type="EnsemblMetazoa" id="CLYHEMP010089.1"/>
    </source>
</evidence>
<dbReference type="PANTHER" id="PTHR46791">
    <property type="entry name" value="EXPRESSED PROTEIN"/>
    <property type="match status" value="1"/>
</dbReference>
<evidence type="ECO:0000259" key="1">
    <source>
        <dbReference type="PROSITE" id="PS50994"/>
    </source>
</evidence>
<dbReference type="AlphaFoldDB" id="A0A7M5WLS3"/>
<dbReference type="InterPro" id="IPR012337">
    <property type="entry name" value="RNaseH-like_sf"/>
</dbReference>
<dbReference type="GO" id="GO:0015074">
    <property type="term" value="P:DNA integration"/>
    <property type="evidence" value="ECO:0007669"/>
    <property type="project" value="InterPro"/>
</dbReference>
<dbReference type="SUPFAM" id="SSF53098">
    <property type="entry name" value="Ribonuclease H-like"/>
    <property type="match status" value="1"/>
</dbReference>
<dbReference type="InterPro" id="IPR036397">
    <property type="entry name" value="RNaseH_sf"/>
</dbReference>
<dbReference type="GO" id="GO:0003676">
    <property type="term" value="F:nucleic acid binding"/>
    <property type="evidence" value="ECO:0007669"/>
    <property type="project" value="InterPro"/>
</dbReference>
<dbReference type="Gene3D" id="3.30.420.10">
    <property type="entry name" value="Ribonuclease H-like superfamily/Ribonuclease H"/>
    <property type="match status" value="1"/>
</dbReference>
<dbReference type="InterPro" id="IPR058913">
    <property type="entry name" value="Integrase_dom_put"/>
</dbReference>
<dbReference type="Pfam" id="PF24764">
    <property type="entry name" value="rva_4"/>
    <property type="match status" value="1"/>
</dbReference>
<reference evidence="2" key="1">
    <citation type="submission" date="2021-01" db="UniProtKB">
        <authorList>
            <consortium name="EnsemblMetazoa"/>
        </authorList>
    </citation>
    <scope>IDENTIFICATION</scope>
</reference>
<accession>A0A7M5WLS3</accession>
<keyword evidence="3" id="KW-1185">Reference proteome</keyword>
<dbReference type="PROSITE" id="PS50994">
    <property type="entry name" value="INTEGRASE"/>
    <property type="match status" value="1"/>
</dbReference>
<evidence type="ECO:0000313" key="3">
    <source>
        <dbReference type="Proteomes" id="UP000594262"/>
    </source>
</evidence>
<dbReference type="Proteomes" id="UP000594262">
    <property type="component" value="Unplaced"/>
</dbReference>
<feature type="domain" description="Integrase catalytic" evidence="1">
    <location>
        <begin position="230"/>
        <end position="413"/>
    </location>
</feature>